<dbReference type="EMBL" id="KP136319">
    <property type="protein sequence ID" value="AJF97381.1"/>
    <property type="molecule type" value="Genomic_DNA"/>
</dbReference>
<proteinExistence type="predicted"/>
<dbReference type="GeneID" id="23462298"/>
<evidence type="ECO:0000313" key="1">
    <source>
        <dbReference type="EMBL" id="AJF97381.1"/>
    </source>
</evidence>
<organism evidence="1 2">
    <name type="scientific">Pandoravirus inopinatum</name>
    <dbReference type="NCBI Taxonomy" id="1605721"/>
    <lineage>
        <taxon>Viruses</taxon>
        <taxon>Pandoravirus</taxon>
    </lineage>
</organism>
<accession>A0A0B5J973</accession>
<dbReference type="Proteomes" id="UP000202511">
    <property type="component" value="Segment"/>
</dbReference>
<sequence>MHAATTPSTLGGRSTRTDAHRSLATGREAHIRDLVCAIYDDDVDQVRRLLTAETVSLTKILITRDSMRALLPPNVASALKSGVPCDVRYNGWTLFDVAVHLGAVRTIAMLGSLQKPARTVEAYLHHAVRRAESGLCSLGDNTDKDADSDMAAADCLATYPLDDVIRALIVSIPRADRLSEDDPNPLTDLRHRAIWGIVQSLSNNVTAAICWIKDEGGWTLSEADQARVLSAAGDEAITLLQRIAKAIERGLSTDDMAPHIDRLAALVVARRFGEAKITAALNVLLEAGYASDSDLGAVPLVWIEEDWQSIPKDWLDNLSEQAFAVYDAQRFESWAKACKDKADLENWFVERVSWEINAAFLRAYDRVVATAPSFDSTLVA</sequence>
<dbReference type="RefSeq" id="YP_009119616.1">
    <property type="nucleotide sequence ID" value="NC_026440.1"/>
</dbReference>
<protein>
    <submittedName>
        <fullName evidence="1">Uncharacterized protein</fullName>
    </submittedName>
</protein>
<name>A0A0B5J973_9VIRU</name>
<evidence type="ECO:0000313" key="2">
    <source>
        <dbReference type="Proteomes" id="UP000202511"/>
    </source>
</evidence>
<dbReference type="KEGG" id="vg:23462298"/>
<reference evidence="1 2" key="1">
    <citation type="journal article" date="2015" name="Parasitol. Res.">
        <title>Viruses in close associations with free-living amoebae.</title>
        <authorList>
            <person name="Scheid P."/>
        </authorList>
    </citation>
    <scope>NUCLEOTIDE SEQUENCE [LARGE SCALE GENOMIC DNA]</scope>
    <source>
        <strain evidence="1">KlaHel</strain>
    </source>
</reference>